<feature type="domain" description="CAAX prenyl protease 2/Lysostaphin resistance protein A-like" evidence="1">
    <location>
        <begin position="123"/>
        <end position="229"/>
    </location>
</feature>
<gene>
    <name evidence="2" type="ORF">CH333_07735</name>
</gene>
<dbReference type="AlphaFoldDB" id="A0A235BSM5"/>
<dbReference type="Proteomes" id="UP000215215">
    <property type="component" value="Unassembled WGS sequence"/>
</dbReference>
<accession>A0A235BSM5</accession>
<organism evidence="2 3">
    <name type="scientific">candidate division WOR-3 bacterium JGI_Cruoil_03_44_89</name>
    <dbReference type="NCBI Taxonomy" id="1973748"/>
    <lineage>
        <taxon>Bacteria</taxon>
        <taxon>Bacteria division WOR-3</taxon>
    </lineage>
</organism>
<evidence type="ECO:0000259" key="1">
    <source>
        <dbReference type="Pfam" id="PF02517"/>
    </source>
</evidence>
<dbReference type="Pfam" id="PF02517">
    <property type="entry name" value="Rce1-like"/>
    <property type="match status" value="1"/>
</dbReference>
<evidence type="ECO:0000313" key="3">
    <source>
        <dbReference type="Proteomes" id="UP000215215"/>
    </source>
</evidence>
<proteinExistence type="predicted"/>
<comment type="caution">
    <text evidence="2">The sequence shown here is derived from an EMBL/GenBank/DDBJ whole genome shotgun (WGS) entry which is preliminary data.</text>
</comment>
<sequence>MSIFKNQIVRAVVRIVVAILMGLFILAIGSAIMMSFRNLPDLLQSKPWIGGFINHTTMLVFSILVMLVLSKGKISTYGFKLAKNTQLKQIILLGLGIGIIGTLIQSCIPRKVTPFAFMENYSFIQTVIFVWIYASVCEEVLTRGLIQGYLAPLTEYGFTIFKLRISLPVLVSALFFASMHITLLTMGMDSATVLTIVLFAFILGIIAGYHSEKTKSLIPAIITHMLFNAGGHCTGLLIGLFR</sequence>
<evidence type="ECO:0000313" key="2">
    <source>
        <dbReference type="EMBL" id="OYD14565.1"/>
    </source>
</evidence>
<dbReference type="InterPro" id="IPR003675">
    <property type="entry name" value="Rce1/LyrA-like_dom"/>
</dbReference>
<protein>
    <recommendedName>
        <fullName evidence="1">CAAX prenyl protease 2/Lysostaphin resistance protein A-like domain-containing protein</fullName>
    </recommendedName>
</protein>
<dbReference type="GO" id="GO:0004175">
    <property type="term" value="F:endopeptidase activity"/>
    <property type="evidence" value="ECO:0007669"/>
    <property type="project" value="UniProtKB-ARBA"/>
</dbReference>
<reference evidence="2 3" key="1">
    <citation type="submission" date="2017-07" db="EMBL/GenBank/DDBJ databases">
        <title>Recovery of genomes from metagenomes via a dereplication, aggregation, and scoring strategy.</title>
        <authorList>
            <person name="Sieber C.M."/>
            <person name="Probst A.J."/>
            <person name="Sharrar A."/>
            <person name="Thomas B.C."/>
            <person name="Hess M."/>
            <person name="Tringe S.G."/>
            <person name="Banfield J.F."/>
        </authorList>
    </citation>
    <scope>NUCLEOTIDE SEQUENCE [LARGE SCALE GENOMIC DNA]</scope>
    <source>
        <strain evidence="2">JGI_Cruoil_03_44_89</strain>
    </source>
</reference>
<dbReference type="GO" id="GO:0080120">
    <property type="term" value="P:CAAX-box protein maturation"/>
    <property type="evidence" value="ECO:0007669"/>
    <property type="project" value="UniProtKB-ARBA"/>
</dbReference>
<name>A0A235BSM5_UNCW3</name>
<dbReference type="EMBL" id="NOZQ01000175">
    <property type="protein sequence ID" value="OYD14565.1"/>
    <property type="molecule type" value="Genomic_DNA"/>
</dbReference>